<reference evidence="3 4" key="1">
    <citation type="submission" date="2024-02" db="EMBL/GenBank/DDBJ databases">
        <authorList>
            <person name="Chen Y."/>
            <person name="Shah S."/>
            <person name="Dougan E. K."/>
            <person name="Thang M."/>
            <person name="Chan C."/>
        </authorList>
    </citation>
    <scope>NUCLEOTIDE SEQUENCE [LARGE SCALE GENOMIC DNA]</scope>
</reference>
<dbReference type="PANTHER" id="PTHR45691:SF6">
    <property type="entry name" value="PROTEIN DIAPHANOUS"/>
    <property type="match status" value="1"/>
</dbReference>
<evidence type="ECO:0000256" key="1">
    <source>
        <dbReference type="SAM" id="MobiDB-lite"/>
    </source>
</evidence>
<evidence type="ECO:0000313" key="3">
    <source>
        <dbReference type="EMBL" id="CAK9067344.1"/>
    </source>
</evidence>
<dbReference type="SUPFAM" id="SSF49879">
    <property type="entry name" value="SMAD/FHA domain"/>
    <property type="match status" value="1"/>
</dbReference>
<feature type="region of interest" description="Disordered" evidence="1">
    <location>
        <begin position="511"/>
        <end position="531"/>
    </location>
</feature>
<dbReference type="PROSITE" id="PS50006">
    <property type="entry name" value="FHA_DOMAIN"/>
    <property type="match status" value="1"/>
</dbReference>
<dbReference type="Pfam" id="PF00498">
    <property type="entry name" value="FHA"/>
    <property type="match status" value="1"/>
</dbReference>
<dbReference type="InterPro" id="IPR051412">
    <property type="entry name" value="Formin_Homology_Diaphanous_sf"/>
</dbReference>
<proteinExistence type="predicted"/>
<gene>
    <name evidence="3" type="ORF">SCF082_LOCUS34110</name>
</gene>
<feature type="compositionally biased region" description="Basic and acidic residues" evidence="1">
    <location>
        <begin position="426"/>
        <end position="445"/>
    </location>
</feature>
<name>A0ABP0NXW7_9DINO</name>
<accession>A0ABP0NXW7</accession>
<dbReference type="InterPro" id="IPR005069">
    <property type="entry name" value="Nucl-diP-sugar_transferase"/>
</dbReference>
<evidence type="ECO:0000259" key="2">
    <source>
        <dbReference type="PROSITE" id="PS50006"/>
    </source>
</evidence>
<feature type="compositionally biased region" description="Pro residues" evidence="1">
    <location>
        <begin position="516"/>
        <end position="529"/>
    </location>
</feature>
<feature type="compositionally biased region" description="Pro residues" evidence="1">
    <location>
        <begin position="389"/>
        <end position="417"/>
    </location>
</feature>
<feature type="region of interest" description="Disordered" evidence="1">
    <location>
        <begin position="385"/>
        <end position="453"/>
    </location>
</feature>
<organism evidence="3 4">
    <name type="scientific">Durusdinium trenchii</name>
    <dbReference type="NCBI Taxonomy" id="1381693"/>
    <lineage>
        <taxon>Eukaryota</taxon>
        <taxon>Sar</taxon>
        <taxon>Alveolata</taxon>
        <taxon>Dinophyceae</taxon>
        <taxon>Suessiales</taxon>
        <taxon>Symbiodiniaceae</taxon>
        <taxon>Durusdinium</taxon>
    </lineage>
</organism>
<dbReference type="SMART" id="SM00240">
    <property type="entry name" value="FHA"/>
    <property type="match status" value="1"/>
</dbReference>
<dbReference type="Proteomes" id="UP001642464">
    <property type="component" value="Unassembled WGS sequence"/>
</dbReference>
<comment type="caution">
    <text evidence="3">The sequence shown here is derived from an EMBL/GenBank/DDBJ whole genome shotgun (WGS) entry which is preliminary data.</text>
</comment>
<feature type="region of interest" description="Disordered" evidence="1">
    <location>
        <begin position="66"/>
        <end position="85"/>
    </location>
</feature>
<dbReference type="InterPro" id="IPR008984">
    <property type="entry name" value="SMAD_FHA_dom_sf"/>
</dbReference>
<dbReference type="PANTHER" id="PTHR45691">
    <property type="entry name" value="PROTEIN DIAPHANOUS"/>
    <property type="match status" value="1"/>
</dbReference>
<feature type="domain" description="FHA" evidence="2">
    <location>
        <begin position="570"/>
        <end position="623"/>
    </location>
</feature>
<feature type="compositionally biased region" description="Pro residues" evidence="1">
    <location>
        <begin position="286"/>
        <end position="303"/>
    </location>
</feature>
<dbReference type="CDD" id="cd00060">
    <property type="entry name" value="FHA"/>
    <property type="match status" value="1"/>
</dbReference>
<dbReference type="Pfam" id="PF03407">
    <property type="entry name" value="Nucleotid_trans"/>
    <property type="match status" value="1"/>
</dbReference>
<dbReference type="EMBL" id="CAXAMM010031001">
    <property type="protein sequence ID" value="CAK9067344.1"/>
    <property type="molecule type" value="Genomic_DNA"/>
</dbReference>
<dbReference type="Gene3D" id="2.60.200.20">
    <property type="match status" value="1"/>
</dbReference>
<sequence>MGEVDDIQLAVTVEEFLQQHQIDDNASSALRLLPPPLQRYVIEGGITRAQNPSAVLLSRIRRAKGLQPNGLEGAPPPPPPPPPEDLRASVEAFLERHSINVEACQSLWELSPEQQRLVISNDLVVSGDGHAYDALMDRISALVAAGEAAGLEASKKVLDFLARHQISIEVASALRSLPLEQQLEIVAADLKGAKNTSAVLMSRIRKGYGKGEGRGGGMQREEVGHFLRSACFDEDACQAFRELRPEQQDLVMRDGDYARCRNPSAYLMSRIRSVKESNHMPHDAHLPPPLWPPRPPPTLPGAPAPSSADGVVEAFLRRHGIDEGGREAMRQLPAELQLQILSHDHEIGLGGRHPSQHLVSLVGMAWAGTLHPPALAAPPAQAAGFEEPLLPPTWPEPPLPPPPPPLDPDATAPPLPALPEGLGLEPLKREVEVKSEPSSKKRKMDEEPDEASGIDASLAVEGFLRLNGIDAKSCRAMRRLPAEAQKKLIKMDLRRRRNPSAFLWAQIQKLRDTPDGPAPRPPPVPPPVPVKQERVKSDLPVFVLVRHTSSFSNSVPPLVEIGASTAKGPLTAGRAPQSDILLKAQHVSKRHAEFSLQVTPRGEPSLLVCDLSSNGTWLNGKKLKPHQPTLLQLNDVVAFLPGEHAPALQVLDPQAPPLELPGIMAKPVEALTAGGSAELSEVSEWIRSVGGGGKLSGRLIEEIEDSYDHLAQIAENYRGAMHEFLEIHAVEDCDEQELLLEALAALCSWQTRTGLHLLGASHWRIFELFHHFTSLRRHNFRLDFTAQELGGLPWRAEGPWLQQLPREDHLKLLEGQVLRHHSESFGDLHRVLQTALRALRDDEPRLVYVTMVYGSMNRFIAGWASRAKLLQLRNLVLATLDSTAYELCLQHHGLCVRGQVSVLNKYTLLLVALQLGFDVMWLDFDIFLVRHPTKALQQASQGYDLLMGYDLESDCLCNGFFFIRANEKTHAWLFEMLRWLYNHPYEHDQRAISAFLNYTERISLKDLPPIPRWHVFDEEILGERGKEHTRTKT</sequence>
<protein>
    <submittedName>
        <fullName evidence="3">Nucleotid_trans domain-containing protein</fullName>
    </submittedName>
</protein>
<dbReference type="InterPro" id="IPR000253">
    <property type="entry name" value="FHA_dom"/>
</dbReference>
<keyword evidence="4" id="KW-1185">Reference proteome</keyword>
<feature type="compositionally biased region" description="Pro residues" evidence="1">
    <location>
        <begin position="74"/>
        <end position="83"/>
    </location>
</feature>
<evidence type="ECO:0000313" key="4">
    <source>
        <dbReference type="Proteomes" id="UP001642464"/>
    </source>
</evidence>
<feature type="region of interest" description="Disordered" evidence="1">
    <location>
        <begin position="278"/>
        <end position="308"/>
    </location>
</feature>